<proteinExistence type="predicted"/>
<gene>
    <name evidence="5" type="ORF">RFI_09303</name>
</gene>
<evidence type="ECO:0000256" key="3">
    <source>
        <dbReference type="SAM" id="MobiDB-lite"/>
    </source>
</evidence>
<feature type="compositionally biased region" description="Polar residues" evidence="3">
    <location>
        <begin position="10"/>
        <end position="27"/>
    </location>
</feature>
<feature type="domain" description="PARG catalytic Macro" evidence="4">
    <location>
        <begin position="129"/>
        <end position="298"/>
    </location>
</feature>
<feature type="active site" evidence="1">
    <location>
        <position position="87"/>
    </location>
</feature>
<feature type="domain" description="PARG catalytic Macro" evidence="4">
    <location>
        <begin position="63"/>
        <end position="109"/>
    </location>
</feature>
<name>X6NQ39_RETFI</name>
<dbReference type="GO" id="GO:0006282">
    <property type="term" value="P:regulation of DNA repair"/>
    <property type="evidence" value="ECO:0007669"/>
    <property type="project" value="InterPro"/>
</dbReference>
<dbReference type="GO" id="GO:0005975">
    <property type="term" value="P:carbohydrate metabolic process"/>
    <property type="evidence" value="ECO:0007669"/>
    <property type="project" value="InterPro"/>
</dbReference>
<reference evidence="5 6" key="1">
    <citation type="journal article" date="2013" name="Curr. Biol.">
        <title>The Genome of the Foraminiferan Reticulomyxa filosa.</title>
        <authorList>
            <person name="Glockner G."/>
            <person name="Hulsmann N."/>
            <person name="Schleicher M."/>
            <person name="Noegel A.A."/>
            <person name="Eichinger L."/>
            <person name="Gallinger C."/>
            <person name="Pawlowski J."/>
            <person name="Sierra R."/>
            <person name="Euteneuer U."/>
            <person name="Pillet L."/>
            <person name="Moustafa A."/>
            <person name="Platzer M."/>
            <person name="Groth M."/>
            <person name="Szafranski K."/>
            <person name="Schliwa M."/>
        </authorList>
    </citation>
    <scope>NUCLEOTIDE SEQUENCE [LARGE SCALE GENOMIC DNA]</scope>
</reference>
<feature type="region of interest" description="Disordered" evidence="3">
    <location>
        <begin position="459"/>
        <end position="479"/>
    </location>
</feature>
<evidence type="ECO:0000259" key="4">
    <source>
        <dbReference type="Pfam" id="PF05028"/>
    </source>
</evidence>
<sequence length="479" mass="54651">MAQDELCKKQWSSMQPSDKNLNSNGNGTDKDHSTTRSLLIHRHKVPPKVTEYLTSDDGLLTNQSGLCPVHVLVDGKIEDSAGDIQIDFANKRIGGGVFSRGCVQEVVCVSNNIIQICICTLSFFFFLIEIRFVINPECLVSLLLCEEMRHNEIIAIVGTKQYSQYQGYGNTFEYLTHHDDQTTSQIVNKDLNCVRTCNCIVAIDAERYHARNEHEQFSLSKLRRDLIKCYAGFSVPATISHFWFVNNEITSLHSDSKYDEDADFINIATGNWGCGVFRGNVELKFVIQWLAASLCGCEEIKNIICSDKDKDNPQKERRRALKYYTFADSKCKYIESFVKLCIKNELKIHDLWKHVFSYCEWYRQNLSSVIAKKDNAPEKDEEIWIKTAKGWEASLFRFVAKHYEKGLEELTPHPSLVEEFEWKIDEGSGFFSDSVEPDQQCLPEPQKCSSMHLGIVSIKEDGELEQENHNSNGSDNPSG</sequence>
<dbReference type="PANTHER" id="PTHR12837:SF0">
    <property type="entry name" value="POLY(ADP-RIBOSE) GLYCOHYDROLASE"/>
    <property type="match status" value="1"/>
</dbReference>
<accession>X6NQ39</accession>
<dbReference type="Proteomes" id="UP000023152">
    <property type="component" value="Unassembled WGS sequence"/>
</dbReference>
<feature type="binding site" evidence="2">
    <location>
        <position position="104"/>
    </location>
    <ligand>
        <name>substrate</name>
    </ligand>
</feature>
<feature type="active site" evidence="1">
    <location>
        <position position="105"/>
    </location>
</feature>
<dbReference type="AlphaFoldDB" id="X6NQ39"/>
<feature type="region of interest" description="Disordered" evidence="3">
    <location>
        <begin position="1"/>
        <end position="37"/>
    </location>
</feature>
<comment type="caution">
    <text evidence="5">The sequence shown here is derived from an EMBL/GenBank/DDBJ whole genome shotgun (WGS) entry which is preliminary data.</text>
</comment>
<dbReference type="GO" id="GO:0009225">
    <property type="term" value="P:nucleotide-sugar metabolic process"/>
    <property type="evidence" value="ECO:0007669"/>
    <property type="project" value="TreeGrafter"/>
</dbReference>
<feature type="compositionally biased region" description="Polar residues" evidence="3">
    <location>
        <begin position="469"/>
        <end position="479"/>
    </location>
</feature>
<dbReference type="Pfam" id="PF05028">
    <property type="entry name" value="PARG_cat_C"/>
    <property type="match status" value="2"/>
</dbReference>
<dbReference type="InterPro" id="IPR007724">
    <property type="entry name" value="Poly_GlycHdrlase"/>
</dbReference>
<dbReference type="PANTHER" id="PTHR12837">
    <property type="entry name" value="POLY ADP-RIBOSE GLYCOHYDROLASE"/>
    <property type="match status" value="1"/>
</dbReference>
<dbReference type="EMBL" id="ASPP01007018">
    <property type="protein sequence ID" value="ETO27829.1"/>
    <property type="molecule type" value="Genomic_DNA"/>
</dbReference>
<evidence type="ECO:0000256" key="1">
    <source>
        <dbReference type="PIRSR" id="PIRSR607724-1"/>
    </source>
</evidence>
<dbReference type="GO" id="GO:0005737">
    <property type="term" value="C:cytoplasm"/>
    <property type="evidence" value="ECO:0007669"/>
    <property type="project" value="TreeGrafter"/>
</dbReference>
<organism evidence="5 6">
    <name type="scientific">Reticulomyxa filosa</name>
    <dbReference type="NCBI Taxonomy" id="46433"/>
    <lineage>
        <taxon>Eukaryota</taxon>
        <taxon>Sar</taxon>
        <taxon>Rhizaria</taxon>
        <taxon>Retaria</taxon>
        <taxon>Foraminifera</taxon>
        <taxon>Monothalamids</taxon>
        <taxon>Reticulomyxidae</taxon>
        <taxon>Reticulomyxa</taxon>
    </lineage>
</organism>
<dbReference type="InterPro" id="IPR046372">
    <property type="entry name" value="PARG_cat_C"/>
</dbReference>
<evidence type="ECO:0000256" key="2">
    <source>
        <dbReference type="PIRSR" id="PIRSR607724-2"/>
    </source>
</evidence>
<dbReference type="GO" id="GO:0004649">
    <property type="term" value="F:poly(ADP-ribose) glycohydrolase activity"/>
    <property type="evidence" value="ECO:0007669"/>
    <property type="project" value="InterPro"/>
</dbReference>
<dbReference type="GO" id="GO:1990966">
    <property type="term" value="P:ATP generation from poly-ADP-D-ribose"/>
    <property type="evidence" value="ECO:0007669"/>
    <property type="project" value="TreeGrafter"/>
</dbReference>
<dbReference type="GO" id="GO:0005634">
    <property type="term" value="C:nucleus"/>
    <property type="evidence" value="ECO:0007669"/>
    <property type="project" value="TreeGrafter"/>
</dbReference>
<feature type="active site" evidence="1">
    <location>
        <position position="129"/>
    </location>
</feature>
<feature type="binding site" evidence="2">
    <location>
        <position position="168"/>
    </location>
    <ligand>
        <name>substrate</name>
    </ligand>
</feature>
<evidence type="ECO:0000313" key="6">
    <source>
        <dbReference type="Proteomes" id="UP000023152"/>
    </source>
</evidence>
<protein>
    <recommendedName>
        <fullName evidence="4">PARG catalytic Macro domain-containing protein</fullName>
    </recommendedName>
</protein>
<feature type="binding site" evidence="2">
    <location>
        <position position="90"/>
    </location>
    <ligand>
        <name>substrate</name>
    </ligand>
</feature>
<evidence type="ECO:0000313" key="5">
    <source>
        <dbReference type="EMBL" id="ETO27829.1"/>
    </source>
</evidence>
<keyword evidence="6" id="KW-1185">Reference proteome</keyword>
<dbReference type="OrthoDB" id="1937899at2759"/>